<sequence>MANNVFGELLMVCSTSPLTGYYRNGCCETGKDDVGTHTVCAVMTQEFLDFSKKMGNDLITPIPAAAFPGLKPGDRWCLCASRWMQAHHQGVAPNIYLEATHEKTLDFISLEELVKYAMVVK</sequence>
<name>A0A1H3SG37_9BACT</name>
<dbReference type="RefSeq" id="WP_019598860.1">
    <property type="nucleotide sequence ID" value="NZ_FNQC01000011.1"/>
</dbReference>
<protein>
    <recommendedName>
        <fullName evidence="3">DUF2237 domain-containing protein</fullName>
    </recommendedName>
</protein>
<evidence type="ECO:0000313" key="1">
    <source>
        <dbReference type="EMBL" id="SDZ36942.1"/>
    </source>
</evidence>
<gene>
    <name evidence="1" type="ORF">SAMN05444412_111146</name>
</gene>
<dbReference type="Proteomes" id="UP000199663">
    <property type="component" value="Unassembled WGS sequence"/>
</dbReference>
<dbReference type="InterPro" id="IPR018714">
    <property type="entry name" value="DUF2237"/>
</dbReference>
<organism evidence="1 2">
    <name type="scientific">Rhodonellum ikkaensis</name>
    <dbReference type="NCBI Taxonomy" id="336829"/>
    <lineage>
        <taxon>Bacteria</taxon>
        <taxon>Pseudomonadati</taxon>
        <taxon>Bacteroidota</taxon>
        <taxon>Cytophagia</taxon>
        <taxon>Cytophagales</taxon>
        <taxon>Cytophagaceae</taxon>
        <taxon>Rhodonellum</taxon>
    </lineage>
</organism>
<dbReference type="Pfam" id="PF09996">
    <property type="entry name" value="DUF2237"/>
    <property type="match status" value="1"/>
</dbReference>
<keyword evidence="2" id="KW-1185">Reference proteome</keyword>
<dbReference type="Gene3D" id="3.30.56.110">
    <property type="entry name" value="Protein of unknown function DUF2237"/>
    <property type="match status" value="1"/>
</dbReference>
<accession>A0A1H3SG37</accession>
<dbReference type="EMBL" id="FNQC01000011">
    <property type="protein sequence ID" value="SDZ36942.1"/>
    <property type="molecule type" value="Genomic_DNA"/>
</dbReference>
<evidence type="ECO:0008006" key="3">
    <source>
        <dbReference type="Google" id="ProtNLM"/>
    </source>
</evidence>
<reference evidence="1 2" key="1">
    <citation type="submission" date="2016-10" db="EMBL/GenBank/DDBJ databases">
        <authorList>
            <person name="Varghese N."/>
            <person name="Submissions S."/>
        </authorList>
    </citation>
    <scope>NUCLEOTIDE SEQUENCE [LARGE SCALE GENOMIC DNA]</scope>
    <source>
        <strain evidence="1 2">DSM 17997</strain>
    </source>
</reference>
<dbReference type="PANTHER" id="PTHR37466:SF1">
    <property type="entry name" value="SLR1628 PROTEIN"/>
    <property type="match status" value="1"/>
</dbReference>
<evidence type="ECO:0000313" key="2">
    <source>
        <dbReference type="Proteomes" id="UP000199663"/>
    </source>
</evidence>
<dbReference type="PANTHER" id="PTHR37466">
    <property type="entry name" value="SLR1628 PROTEIN"/>
    <property type="match status" value="1"/>
</dbReference>
<proteinExistence type="predicted"/>
<comment type="caution">
    <text evidence="1">The sequence shown here is derived from an EMBL/GenBank/DDBJ whole genome shotgun (WGS) entry which is preliminary data.</text>
</comment>